<keyword evidence="1" id="KW-1133">Transmembrane helix</keyword>
<evidence type="ECO:0000313" key="3">
    <source>
        <dbReference type="Proteomes" id="UP000249402"/>
    </source>
</evidence>
<evidence type="ECO:0000313" key="2">
    <source>
        <dbReference type="EMBL" id="RAK98049.1"/>
    </source>
</evidence>
<keyword evidence="3" id="KW-1185">Reference proteome</keyword>
<feature type="non-terminal residue" evidence="2">
    <location>
        <position position="1"/>
    </location>
</feature>
<dbReference type="RefSeq" id="XP_025572377.1">
    <property type="nucleotide sequence ID" value="XM_025716061.1"/>
</dbReference>
<evidence type="ECO:0000256" key="1">
    <source>
        <dbReference type="SAM" id="Phobius"/>
    </source>
</evidence>
<gene>
    <name evidence="2" type="ORF">BO80DRAFT_362572</name>
</gene>
<organism evidence="2 3">
    <name type="scientific">Aspergillus ibericus CBS 121593</name>
    <dbReference type="NCBI Taxonomy" id="1448316"/>
    <lineage>
        <taxon>Eukaryota</taxon>
        <taxon>Fungi</taxon>
        <taxon>Dikarya</taxon>
        <taxon>Ascomycota</taxon>
        <taxon>Pezizomycotina</taxon>
        <taxon>Eurotiomycetes</taxon>
        <taxon>Eurotiomycetidae</taxon>
        <taxon>Eurotiales</taxon>
        <taxon>Aspergillaceae</taxon>
        <taxon>Aspergillus</taxon>
        <taxon>Aspergillus subgen. Circumdati</taxon>
    </lineage>
</organism>
<dbReference type="AlphaFoldDB" id="A0A395GRH4"/>
<name>A0A395GRH4_9EURO</name>
<feature type="transmembrane region" description="Helical" evidence="1">
    <location>
        <begin position="20"/>
        <end position="45"/>
    </location>
</feature>
<keyword evidence="1" id="KW-0472">Membrane</keyword>
<protein>
    <submittedName>
        <fullName evidence="2">Uncharacterized protein</fullName>
    </submittedName>
</protein>
<keyword evidence="1" id="KW-0812">Transmembrane</keyword>
<dbReference type="EMBL" id="KZ824457">
    <property type="protein sequence ID" value="RAK98049.1"/>
    <property type="molecule type" value="Genomic_DNA"/>
</dbReference>
<reference evidence="2 3" key="1">
    <citation type="submission" date="2018-02" db="EMBL/GenBank/DDBJ databases">
        <title>The genomes of Aspergillus section Nigri reveals drivers in fungal speciation.</title>
        <authorList>
            <consortium name="DOE Joint Genome Institute"/>
            <person name="Vesth T.C."/>
            <person name="Nybo J."/>
            <person name="Theobald S."/>
            <person name="Brandl J."/>
            <person name="Frisvad J.C."/>
            <person name="Nielsen K.F."/>
            <person name="Lyhne E.K."/>
            <person name="Kogle M.E."/>
            <person name="Kuo A."/>
            <person name="Riley R."/>
            <person name="Clum A."/>
            <person name="Nolan M."/>
            <person name="Lipzen A."/>
            <person name="Salamov A."/>
            <person name="Henrissat B."/>
            <person name="Wiebenga A."/>
            <person name="De vries R.P."/>
            <person name="Grigoriev I.V."/>
            <person name="Mortensen U.H."/>
            <person name="Andersen M.R."/>
            <person name="Baker S.E."/>
        </authorList>
    </citation>
    <scope>NUCLEOTIDE SEQUENCE [LARGE SCALE GENOMIC DNA]</scope>
    <source>
        <strain evidence="2 3">CBS 121593</strain>
    </source>
</reference>
<proteinExistence type="predicted"/>
<sequence length="50" mass="6260">FEYIIILFKSTNTLVIFRNYIYIIFYKLFDNFYILYLNNILIFLLHKNSI</sequence>
<dbReference type="VEuPathDB" id="FungiDB:BO80DRAFT_362572"/>
<dbReference type="GeneID" id="37220926"/>
<accession>A0A395GRH4</accession>
<dbReference type="Proteomes" id="UP000249402">
    <property type="component" value="Unassembled WGS sequence"/>
</dbReference>